<feature type="region of interest" description="Disordered" evidence="6">
    <location>
        <begin position="273"/>
        <end position="299"/>
    </location>
</feature>
<dbReference type="PANTHER" id="PTHR48068">
    <property type="entry name" value="TAF9 RNA POLYMERASE II, TATA BOX-BINDING PROTEIN (TBP)-ASSOCIATED FACTOR"/>
    <property type="match status" value="1"/>
</dbReference>
<evidence type="ECO:0000256" key="2">
    <source>
        <dbReference type="ARBA" id="ARBA00007646"/>
    </source>
</evidence>
<dbReference type="InterPro" id="IPR003162">
    <property type="entry name" value="TFIID-31"/>
</dbReference>
<accession>A0ABN8SVS2</accession>
<dbReference type="PANTHER" id="PTHR48068:SF4">
    <property type="entry name" value="TATA-BOX BINDING PROTEIN ASSOCIATED FACTOR 9"/>
    <property type="match status" value="1"/>
</dbReference>
<evidence type="ECO:0000256" key="3">
    <source>
        <dbReference type="ARBA" id="ARBA00023015"/>
    </source>
</evidence>
<feature type="non-terminal residue" evidence="7">
    <location>
        <position position="1"/>
    </location>
</feature>
<evidence type="ECO:0000256" key="1">
    <source>
        <dbReference type="ARBA" id="ARBA00004123"/>
    </source>
</evidence>
<dbReference type="Pfam" id="PF02291">
    <property type="entry name" value="TFIID-31kDa"/>
    <property type="match status" value="1"/>
</dbReference>
<organism evidence="7 8">
    <name type="scientific">Porites evermanni</name>
    <dbReference type="NCBI Taxonomy" id="104178"/>
    <lineage>
        <taxon>Eukaryota</taxon>
        <taxon>Metazoa</taxon>
        <taxon>Cnidaria</taxon>
        <taxon>Anthozoa</taxon>
        <taxon>Hexacorallia</taxon>
        <taxon>Scleractinia</taxon>
        <taxon>Fungiina</taxon>
        <taxon>Poritidae</taxon>
        <taxon>Porites</taxon>
    </lineage>
</organism>
<dbReference type="InterPro" id="IPR009072">
    <property type="entry name" value="Histone-fold"/>
</dbReference>
<dbReference type="CDD" id="cd07979">
    <property type="entry name" value="HFD_TAF9"/>
    <property type="match status" value="1"/>
</dbReference>
<dbReference type="Proteomes" id="UP001159427">
    <property type="component" value="Unassembled WGS sequence"/>
</dbReference>
<keyword evidence="3" id="KW-0805">Transcription regulation</keyword>
<evidence type="ECO:0000256" key="4">
    <source>
        <dbReference type="ARBA" id="ARBA00023163"/>
    </source>
</evidence>
<reference evidence="7 8" key="1">
    <citation type="submission" date="2022-05" db="EMBL/GenBank/DDBJ databases">
        <authorList>
            <consortium name="Genoscope - CEA"/>
            <person name="William W."/>
        </authorList>
    </citation>
    <scope>NUCLEOTIDE SEQUENCE [LARGE SCALE GENOMIC DNA]</scope>
</reference>
<comment type="similarity">
    <text evidence="2">Belongs to the TAF9 family.</text>
</comment>
<protein>
    <submittedName>
        <fullName evidence="7">Uncharacterized protein</fullName>
    </submittedName>
</protein>
<evidence type="ECO:0000313" key="8">
    <source>
        <dbReference type="Proteomes" id="UP001159427"/>
    </source>
</evidence>
<name>A0ABN8SVS2_9CNID</name>
<dbReference type="InterPro" id="IPR051431">
    <property type="entry name" value="TFIID_subunit_9"/>
</dbReference>
<comment type="subcellular location">
    <subcellularLocation>
        <location evidence="1">Nucleus</location>
    </subcellularLocation>
</comment>
<sequence>KTDNEASEVPLAAKSTPKDALVMAAILKEMGISEYDPRVINQMLEYTYRYITTVLEDALVYCKHAGKKELDADDVQLAIQSRLDHSYTNPPPREFLIEIARQKNRHPLPQIQAKSGLRLPPDRYCLTSTNYKVKAQKKHAQVRANPVVARTISQSSVSTPIKPSPAVTVKMPAVTPVSAPIGASTTITTANTLTPGSVSKITVKQEPTASAGTHTVQKTGVANAGIAVSQVKTEPGKTAMTSTTKTGVPTTASQATVIPASMLTVSALPSMDETMASTQQPLITPMKRKHEDEDDDYDS</sequence>
<keyword evidence="5" id="KW-0539">Nucleus</keyword>
<dbReference type="SUPFAM" id="SSF47113">
    <property type="entry name" value="Histone-fold"/>
    <property type="match status" value="1"/>
</dbReference>
<keyword evidence="8" id="KW-1185">Reference proteome</keyword>
<gene>
    <name evidence="7" type="ORF">PEVE_00030115</name>
</gene>
<proteinExistence type="inferred from homology"/>
<keyword evidence="4" id="KW-0804">Transcription</keyword>
<evidence type="ECO:0000313" key="7">
    <source>
        <dbReference type="EMBL" id="CAH3195377.1"/>
    </source>
</evidence>
<evidence type="ECO:0000256" key="5">
    <source>
        <dbReference type="ARBA" id="ARBA00023242"/>
    </source>
</evidence>
<evidence type="ECO:0000256" key="6">
    <source>
        <dbReference type="SAM" id="MobiDB-lite"/>
    </source>
</evidence>
<dbReference type="EMBL" id="CALNXI010004243">
    <property type="protein sequence ID" value="CAH3195377.1"/>
    <property type="molecule type" value="Genomic_DNA"/>
</dbReference>
<dbReference type="Gene3D" id="1.10.20.10">
    <property type="entry name" value="Histone, subunit A"/>
    <property type="match status" value="1"/>
</dbReference>
<comment type="caution">
    <text evidence="7">The sequence shown here is derived from an EMBL/GenBank/DDBJ whole genome shotgun (WGS) entry which is preliminary data.</text>
</comment>